<accession>A0A1R3KHK3</accession>
<reference evidence="2 3" key="1">
    <citation type="submission" date="2013-09" db="EMBL/GenBank/DDBJ databases">
        <title>Corchorus capsularis genome sequencing.</title>
        <authorList>
            <person name="Alam M."/>
            <person name="Haque M.S."/>
            <person name="Islam M.S."/>
            <person name="Emdad E.M."/>
            <person name="Islam M.M."/>
            <person name="Ahmed B."/>
            <person name="Halim A."/>
            <person name="Hossen Q.M.M."/>
            <person name="Hossain M.Z."/>
            <person name="Ahmed R."/>
            <person name="Khan M.M."/>
            <person name="Islam R."/>
            <person name="Rashid M.M."/>
            <person name="Khan S.A."/>
            <person name="Rahman M.S."/>
            <person name="Alam M."/>
        </authorList>
    </citation>
    <scope>NUCLEOTIDE SEQUENCE [LARGE SCALE GENOMIC DNA]</scope>
    <source>
        <strain evidence="3">cv. CVL-1</strain>
        <tissue evidence="2">Whole seedling</tissue>
    </source>
</reference>
<name>A0A1R3KHK3_COCAP</name>
<evidence type="ECO:0000313" key="2">
    <source>
        <dbReference type="EMBL" id="OMP06573.1"/>
    </source>
</evidence>
<dbReference type="OrthoDB" id="10537022at2759"/>
<proteinExistence type="predicted"/>
<dbReference type="Proteomes" id="UP000188268">
    <property type="component" value="Unassembled WGS sequence"/>
</dbReference>
<feature type="compositionally biased region" description="Low complexity" evidence="1">
    <location>
        <begin position="76"/>
        <end position="92"/>
    </location>
</feature>
<dbReference type="EMBL" id="AWWV01004864">
    <property type="protein sequence ID" value="OMP06573.1"/>
    <property type="molecule type" value="Genomic_DNA"/>
</dbReference>
<feature type="region of interest" description="Disordered" evidence="1">
    <location>
        <begin position="25"/>
        <end position="53"/>
    </location>
</feature>
<evidence type="ECO:0000313" key="3">
    <source>
        <dbReference type="Proteomes" id="UP000188268"/>
    </source>
</evidence>
<dbReference type="AlphaFoldDB" id="A0A1R3KHK3"/>
<feature type="region of interest" description="Disordered" evidence="1">
    <location>
        <begin position="76"/>
        <end position="109"/>
    </location>
</feature>
<sequence length="109" mass="11603">MSNATPTEIPRKLRPFTLEAFEAIPDNISDKKEDSKAEPANTSPTLGASVGFGEPLPSLKLGERTYFEDVCAGSTAKTSSYTATSSESPTPAERSKANCQSTHVPRLPS</sequence>
<organism evidence="2 3">
    <name type="scientific">Corchorus capsularis</name>
    <name type="common">Jute</name>
    <dbReference type="NCBI Taxonomy" id="210143"/>
    <lineage>
        <taxon>Eukaryota</taxon>
        <taxon>Viridiplantae</taxon>
        <taxon>Streptophyta</taxon>
        <taxon>Embryophyta</taxon>
        <taxon>Tracheophyta</taxon>
        <taxon>Spermatophyta</taxon>
        <taxon>Magnoliopsida</taxon>
        <taxon>eudicotyledons</taxon>
        <taxon>Gunneridae</taxon>
        <taxon>Pentapetalae</taxon>
        <taxon>rosids</taxon>
        <taxon>malvids</taxon>
        <taxon>Malvales</taxon>
        <taxon>Malvaceae</taxon>
        <taxon>Grewioideae</taxon>
        <taxon>Apeibeae</taxon>
        <taxon>Corchorus</taxon>
    </lineage>
</organism>
<dbReference type="STRING" id="210143.A0A1R3KHK3"/>
<dbReference type="Gramene" id="OMP06573">
    <property type="protein sequence ID" value="OMP06573"/>
    <property type="gene ID" value="CCACVL1_01502"/>
</dbReference>
<comment type="caution">
    <text evidence="2">The sequence shown here is derived from an EMBL/GenBank/DDBJ whole genome shotgun (WGS) entry which is preliminary data.</text>
</comment>
<evidence type="ECO:0000256" key="1">
    <source>
        <dbReference type="SAM" id="MobiDB-lite"/>
    </source>
</evidence>
<gene>
    <name evidence="2" type="ORF">CCACVL1_01502</name>
</gene>
<protein>
    <submittedName>
        <fullName evidence="2">Squamosa promoter-binding-like protein 12-like protein</fullName>
    </submittedName>
</protein>
<feature type="compositionally biased region" description="Basic and acidic residues" evidence="1">
    <location>
        <begin position="28"/>
        <end position="37"/>
    </location>
</feature>
<keyword evidence="3" id="KW-1185">Reference proteome</keyword>